<evidence type="ECO:0000313" key="3">
    <source>
        <dbReference type="Proteomes" id="UP000266841"/>
    </source>
</evidence>
<gene>
    <name evidence="2" type="ORF">THAOC_22346</name>
</gene>
<protein>
    <submittedName>
        <fullName evidence="2">Uncharacterized protein</fullName>
    </submittedName>
</protein>
<dbReference type="EMBL" id="AGNL01027767">
    <property type="protein sequence ID" value="EJK57594.1"/>
    <property type="molecule type" value="Genomic_DNA"/>
</dbReference>
<feature type="region of interest" description="Disordered" evidence="1">
    <location>
        <begin position="28"/>
        <end position="54"/>
    </location>
</feature>
<evidence type="ECO:0000313" key="2">
    <source>
        <dbReference type="EMBL" id="EJK57594.1"/>
    </source>
</evidence>
<sequence>GPTVASQGPRRPASLLYPLQSNFVGGALRAPGRQPRRCRWHPPGRQPRGPPEPEIVPVGRRVRLHAPSRTEAPAHGKGPAVVAFEPWYQRRGVRADWTSVGVIGHNDILANFLANCNYIQEVIFRRLLYATGTDNTAAHSWATKGAVSSTGPSSYLLRLKSMHQRAHRYQLRTFYIPGPINKMADNCSRCSLSTSRPWQIQDLSPAMHEALNLALLCKRTPPEALDVVLKPVDESDAGSPQQGWSSLYQPQAMAASQRLYEQFALCPKSWTYRRPTPNDRPPSGPVDEGRGSDAVIRLQMSLGVDDELSYIGSQRDRVGMERSINNPREKVHGTSTSRREGTANVVDRLNLNYASDNGFVALAVGIA</sequence>
<proteinExistence type="predicted"/>
<feature type="region of interest" description="Disordered" evidence="1">
    <location>
        <begin position="271"/>
        <end position="291"/>
    </location>
</feature>
<evidence type="ECO:0000256" key="1">
    <source>
        <dbReference type="SAM" id="MobiDB-lite"/>
    </source>
</evidence>
<organism evidence="2 3">
    <name type="scientific">Thalassiosira oceanica</name>
    <name type="common">Marine diatom</name>
    <dbReference type="NCBI Taxonomy" id="159749"/>
    <lineage>
        <taxon>Eukaryota</taxon>
        <taxon>Sar</taxon>
        <taxon>Stramenopiles</taxon>
        <taxon>Ochrophyta</taxon>
        <taxon>Bacillariophyta</taxon>
        <taxon>Coscinodiscophyceae</taxon>
        <taxon>Thalassiosirophycidae</taxon>
        <taxon>Thalassiosirales</taxon>
        <taxon>Thalassiosiraceae</taxon>
        <taxon>Thalassiosira</taxon>
    </lineage>
</organism>
<keyword evidence="3" id="KW-1185">Reference proteome</keyword>
<name>K0RYR3_THAOC</name>
<dbReference type="AlphaFoldDB" id="K0RYR3"/>
<accession>K0RYR3</accession>
<feature type="compositionally biased region" description="Pro residues" evidence="1">
    <location>
        <begin position="44"/>
        <end position="54"/>
    </location>
</feature>
<comment type="caution">
    <text evidence="2">The sequence shown here is derived from an EMBL/GenBank/DDBJ whole genome shotgun (WGS) entry which is preliminary data.</text>
</comment>
<reference evidence="2 3" key="1">
    <citation type="journal article" date="2012" name="Genome Biol.">
        <title>Genome and low-iron response of an oceanic diatom adapted to chronic iron limitation.</title>
        <authorList>
            <person name="Lommer M."/>
            <person name="Specht M."/>
            <person name="Roy A.S."/>
            <person name="Kraemer L."/>
            <person name="Andreson R."/>
            <person name="Gutowska M.A."/>
            <person name="Wolf J."/>
            <person name="Bergner S.V."/>
            <person name="Schilhabel M.B."/>
            <person name="Klostermeier U.C."/>
            <person name="Beiko R.G."/>
            <person name="Rosenstiel P."/>
            <person name="Hippler M."/>
            <person name="Laroche J."/>
        </authorList>
    </citation>
    <scope>NUCLEOTIDE SEQUENCE [LARGE SCALE GENOMIC DNA]</scope>
    <source>
        <strain evidence="2 3">CCMP1005</strain>
    </source>
</reference>
<feature type="non-terminal residue" evidence="2">
    <location>
        <position position="1"/>
    </location>
</feature>
<dbReference type="Proteomes" id="UP000266841">
    <property type="component" value="Unassembled WGS sequence"/>
</dbReference>